<gene>
    <name evidence="8" type="ORF">X797_002449</name>
</gene>
<dbReference type="PANTHER" id="PTHR47338:SF19">
    <property type="entry name" value="ZN(II)2CYS6 TRANSCRIPTION FACTOR (EUROFUNG)"/>
    <property type="match status" value="1"/>
</dbReference>
<dbReference type="PANTHER" id="PTHR47338">
    <property type="entry name" value="ZN(II)2CYS6 TRANSCRIPTION FACTOR (EUROFUNG)-RELATED"/>
    <property type="match status" value="1"/>
</dbReference>
<evidence type="ECO:0000256" key="1">
    <source>
        <dbReference type="ARBA" id="ARBA00004123"/>
    </source>
</evidence>
<evidence type="ECO:0000256" key="3">
    <source>
        <dbReference type="ARBA" id="ARBA00023015"/>
    </source>
</evidence>
<feature type="region of interest" description="Disordered" evidence="6">
    <location>
        <begin position="103"/>
        <end position="166"/>
    </location>
</feature>
<protein>
    <submittedName>
        <fullName evidence="8">Fungal specific transcription factor domain protein</fullName>
    </submittedName>
</protein>
<dbReference type="GO" id="GO:0003677">
    <property type="term" value="F:DNA binding"/>
    <property type="evidence" value="ECO:0007669"/>
    <property type="project" value="InterPro"/>
</dbReference>
<keyword evidence="4" id="KW-0804">Transcription</keyword>
<name>A0A0A1V3C5_9HYPO</name>
<feature type="compositionally biased region" description="Polar residues" evidence="6">
    <location>
        <begin position="39"/>
        <end position="55"/>
    </location>
</feature>
<feature type="domain" description="Xylanolytic transcriptional activator regulatory" evidence="7">
    <location>
        <begin position="290"/>
        <end position="373"/>
    </location>
</feature>
<dbReference type="InterPro" id="IPR007219">
    <property type="entry name" value="XnlR_reg_dom"/>
</dbReference>
<dbReference type="GO" id="GO:0000981">
    <property type="term" value="F:DNA-binding transcription factor activity, RNA polymerase II-specific"/>
    <property type="evidence" value="ECO:0007669"/>
    <property type="project" value="InterPro"/>
</dbReference>
<dbReference type="EMBL" id="JELW01000002">
    <property type="protein sequence ID" value="EXV04767.1"/>
    <property type="molecule type" value="Genomic_DNA"/>
</dbReference>
<dbReference type="CDD" id="cd12148">
    <property type="entry name" value="fungal_TF_MHR"/>
    <property type="match status" value="1"/>
</dbReference>
<dbReference type="CDD" id="cd00067">
    <property type="entry name" value="GAL4"/>
    <property type="match status" value="1"/>
</dbReference>
<evidence type="ECO:0000259" key="7">
    <source>
        <dbReference type="SMART" id="SM00906"/>
    </source>
</evidence>
<dbReference type="eggNOG" id="ENOG502QS5N">
    <property type="taxonomic scope" value="Eukaryota"/>
</dbReference>
<comment type="caution">
    <text evidence="8">The sequence shown here is derived from an EMBL/GenBank/DDBJ whole genome shotgun (WGS) entry which is preliminary data.</text>
</comment>
<dbReference type="GO" id="GO:0005634">
    <property type="term" value="C:nucleus"/>
    <property type="evidence" value="ECO:0007669"/>
    <property type="project" value="UniProtKB-SubCell"/>
</dbReference>
<dbReference type="SMART" id="SM00906">
    <property type="entry name" value="Fungal_trans"/>
    <property type="match status" value="1"/>
</dbReference>
<dbReference type="Pfam" id="PF04082">
    <property type="entry name" value="Fungal_trans"/>
    <property type="match status" value="1"/>
</dbReference>
<evidence type="ECO:0000256" key="4">
    <source>
        <dbReference type="ARBA" id="ARBA00023163"/>
    </source>
</evidence>
<keyword evidence="5" id="KW-0539">Nucleus</keyword>
<evidence type="ECO:0000313" key="9">
    <source>
        <dbReference type="Proteomes" id="UP000030151"/>
    </source>
</evidence>
<dbReference type="OrthoDB" id="5370478at2759"/>
<feature type="region of interest" description="Disordered" evidence="6">
    <location>
        <begin position="39"/>
        <end position="77"/>
    </location>
</feature>
<comment type="subcellular location">
    <subcellularLocation>
        <location evidence="1">Nucleus</location>
    </subcellularLocation>
</comment>
<keyword evidence="3" id="KW-0805">Transcription regulation</keyword>
<organism evidence="8 9">
    <name type="scientific">Metarhizium robertsii</name>
    <dbReference type="NCBI Taxonomy" id="568076"/>
    <lineage>
        <taxon>Eukaryota</taxon>
        <taxon>Fungi</taxon>
        <taxon>Dikarya</taxon>
        <taxon>Ascomycota</taxon>
        <taxon>Pezizomycotina</taxon>
        <taxon>Sordariomycetes</taxon>
        <taxon>Hypocreomycetidae</taxon>
        <taxon>Hypocreales</taxon>
        <taxon>Clavicipitaceae</taxon>
        <taxon>Metarhizium</taxon>
    </lineage>
</organism>
<dbReference type="InterPro" id="IPR050815">
    <property type="entry name" value="TF_fung"/>
</dbReference>
<keyword evidence="2" id="KW-0479">Metal-binding</keyword>
<evidence type="ECO:0000256" key="2">
    <source>
        <dbReference type="ARBA" id="ARBA00022723"/>
    </source>
</evidence>
<dbReference type="InterPro" id="IPR001138">
    <property type="entry name" value="Zn2Cys6_DnaBD"/>
</dbReference>
<dbReference type="GO" id="GO:0008270">
    <property type="term" value="F:zinc ion binding"/>
    <property type="evidence" value="ECO:0007669"/>
    <property type="project" value="InterPro"/>
</dbReference>
<reference evidence="8 9" key="1">
    <citation type="submission" date="2014-02" db="EMBL/GenBank/DDBJ databases">
        <title>The genome sequence of the entomopathogenic fungus Metarhizium robertsii ARSEF 2575.</title>
        <authorList>
            <person name="Giuliano Garisto Donzelli B."/>
            <person name="Roe B.A."/>
            <person name="Macmil S.L."/>
            <person name="Krasnoff S.B."/>
            <person name="Gibson D.M."/>
        </authorList>
    </citation>
    <scope>NUCLEOTIDE SEQUENCE [LARGE SCALE GENOMIC DNA]</scope>
    <source>
        <strain evidence="8 9">ARSEF 2575</strain>
    </source>
</reference>
<accession>A0A0A1V3C5</accession>
<feature type="compositionally biased region" description="Basic and acidic residues" evidence="6">
    <location>
        <begin position="661"/>
        <end position="670"/>
    </location>
</feature>
<dbReference type="AlphaFoldDB" id="A0A0A1V3C5"/>
<dbReference type="Proteomes" id="UP000030151">
    <property type="component" value="Unassembled WGS sequence"/>
</dbReference>
<sequence>MRNVGLLCICHRTHQLIKLQNRLLGFDSSFSHSRTLRLNSEHSAASQTRPVTSQPCDPASRAMHAGKSISSTRNRRSKLKCIHEGTAPCQRCRKLGNRDCALTRPVSRTPRSSKARRKDVGDSARATETPRQIDDSILAAPRQHTQSESPTRYRAQAKQQPLPPSDYTKQFVSSHIDNLSNSVILQAVNLFINTFPELAILHLPTFIAELHAEREPESKVLLGAVLAVTKAQLSVQSASWADELLSREHYALYAKDVLSDFILQPPKVQIVQALLIITLHEWGTRDFHKAWVYCGIAIRIMQALHSLRAAPYPLDMTSERRHDSVSLAVETRTYWACFIMDCMVNSGTYTPPMLPMSEMEKMRIARPLSAVEFAFGPDAPPQAVGGHHSLAGQSTGMLDVTQSFEILVGGFDIWAQVMTFIFNDGRRAPGMCAPQNCPWVPGSPWSQSRSQLEAWRAGQHRKLHYPSNSVAVHMTLGFGETFVYLNLLYYVSTLMLHREYFPFLPTPESEPRGPVDQPMLEAPAPEGWWNESSRLLFGAAEHIATVLHEASECGVHLMTPFTGFCAFSAGYLNLYVSKYPRMNLDRSPRAKECLKMCLDYLEKFRRVWKIADGWIKTIHHASVLYERATEDRTRYQGRTRADFDTLHQSVHEFRVVDRSDEHSREIRGAERPLAPATSPYTPGAIPEHELDTNTLLNQLFTEVSNNLEEQGAWSQWWPAIEQVDLQSTGHSMPMAP</sequence>
<evidence type="ECO:0000256" key="6">
    <source>
        <dbReference type="SAM" id="MobiDB-lite"/>
    </source>
</evidence>
<proteinExistence type="predicted"/>
<dbReference type="GO" id="GO:0006351">
    <property type="term" value="P:DNA-templated transcription"/>
    <property type="evidence" value="ECO:0007669"/>
    <property type="project" value="InterPro"/>
</dbReference>
<feature type="region of interest" description="Disordered" evidence="6">
    <location>
        <begin position="661"/>
        <end position="680"/>
    </location>
</feature>
<evidence type="ECO:0000256" key="5">
    <source>
        <dbReference type="ARBA" id="ARBA00023242"/>
    </source>
</evidence>
<evidence type="ECO:0000313" key="8">
    <source>
        <dbReference type="EMBL" id="EXV04767.1"/>
    </source>
</evidence>
<dbReference type="HOGENOM" id="CLU_005024_2_1_1"/>